<proteinExistence type="predicted"/>
<protein>
    <recommendedName>
        <fullName evidence="4">GLPGLI family protein</fullName>
    </recommendedName>
</protein>
<organism evidence="2 3">
    <name type="scientific">Pedobacter metabolipauper</name>
    <dbReference type="NCBI Taxonomy" id="425513"/>
    <lineage>
        <taxon>Bacteria</taxon>
        <taxon>Pseudomonadati</taxon>
        <taxon>Bacteroidota</taxon>
        <taxon>Sphingobacteriia</taxon>
        <taxon>Sphingobacteriales</taxon>
        <taxon>Sphingobacteriaceae</taxon>
        <taxon>Pedobacter</taxon>
    </lineage>
</organism>
<reference evidence="2 3" key="1">
    <citation type="submission" date="2019-03" db="EMBL/GenBank/DDBJ databases">
        <title>Genomic Encyclopedia of Archaeal and Bacterial Type Strains, Phase II (KMG-II): from individual species to whole genera.</title>
        <authorList>
            <person name="Goeker M."/>
        </authorList>
    </citation>
    <scope>NUCLEOTIDE SEQUENCE [LARGE SCALE GENOMIC DNA]</scope>
    <source>
        <strain evidence="2 3">DSM 19035</strain>
    </source>
</reference>
<dbReference type="AlphaFoldDB" id="A0A4R6SQD6"/>
<comment type="caution">
    <text evidence="2">The sequence shown here is derived from an EMBL/GenBank/DDBJ whole genome shotgun (WGS) entry which is preliminary data.</text>
</comment>
<name>A0A4R6SQD6_9SPHI</name>
<evidence type="ECO:0000313" key="2">
    <source>
        <dbReference type="EMBL" id="TDQ06191.1"/>
    </source>
</evidence>
<dbReference type="Proteomes" id="UP000295620">
    <property type="component" value="Unassembled WGS sequence"/>
</dbReference>
<accession>A0A4R6SQD6</accession>
<evidence type="ECO:0000256" key="1">
    <source>
        <dbReference type="SAM" id="SignalP"/>
    </source>
</evidence>
<sequence length="139" mass="15454">MKIKSLLIAVPVLCVSLLVLDSSSSVYAVSTMEQPADSTTRSALAWDVQTSQQLFTVEMTPVKKLRKKTIINIKAELRDAFRIINCGTDSSYTEIDWTMATEKISPKFGTYMAGTPEYNQVDSIVRELKLKAAKEKASK</sequence>
<gene>
    <name evidence="2" type="ORF">ATK78_4572</name>
</gene>
<dbReference type="RefSeq" id="WP_133578358.1">
    <property type="nucleotide sequence ID" value="NZ_SNYC01000010.1"/>
</dbReference>
<evidence type="ECO:0008006" key="4">
    <source>
        <dbReference type="Google" id="ProtNLM"/>
    </source>
</evidence>
<feature type="chain" id="PRO_5020983404" description="GLPGLI family protein" evidence="1">
    <location>
        <begin position="29"/>
        <end position="139"/>
    </location>
</feature>
<keyword evidence="1" id="KW-0732">Signal</keyword>
<dbReference type="OrthoDB" id="799841at2"/>
<dbReference type="EMBL" id="SNYC01000010">
    <property type="protein sequence ID" value="TDQ06191.1"/>
    <property type="molecule type" value="Genomic_DNA"/>
</dbReference>
<keyword evidence="3" id="KW-1185">Reference proteome</keyword>
<feature type="signal peptide" evidence="1">
    <location>
        <begin position="1"/>
        <end position="28"/>
    </location>
</feature>
<evidence type="ECO:0000313" key="3">
    <source>
        <dbReference type="Proteomes" id="UP000295620"/>
    </source>
</evidence>